<dbReference type="AlphaFoldDB" id="A0A0G0YI16"/>
<dbReference type="Proteomes" id="UP000033930">
    <property type="component" value="Unassembled WGS sequence"/>
</dbReference>
<accession>A0A0G0YI16</accession>
<keyword evidence="1" id="KW-0812">Transmembrane</keyword>
<reference evidence="2 3" key="1">
    <citation type="journal article" date="2015" name="Nature">
        <title>rRNA introns, odd ribosomes, and small enigmatic genomes across a large radiation of phyla.</title>
        <authorList>
            <person name="Brown C.T."/>
            <person name="Hug L.A."/>
            <person name="Thomas B.C."/>
            <person name="Sharon I."/>
            <person name="Castelle C.J."/>
            <person name="Singh A."/>
            <person name="Wilkins M.J."/>
            <person name="Williams K.H."/>
            <person name="Banfield J.F."/>
        </authorList>
    </citation>
    <scope>NUCLEOTIDE SEQUENCE [LARGE SCALE GENOMIC DNA]</scope>
</reference>
<evidence type="ECO:0000256" key="1">
    <source>
        <dbReference type="SAM" id="Phobius"/>
    </source>
</evidence>
<feature type="transmembrane region" description="Helical" evidence="1">
    <location>
        <begin position="160"/>
        <end position="180"/>
    </location>
</feature>
<comment type="caution">
    <text evidence="2">The sequence shown here is derived from an EMBL/GenBank/DDBJ whole genome shotgun (WGS) entry which is preliminary data.</text>
</comment>
<protein>
    <submittedName>
        <fullName evidence="2">Uncharacterized protein</fullName>
    </submittedName>
</protein>
<proteinExistence type="predicted"/>
<keyword evidence="1" id="KW-0472">Membrane</keyword>
<gene>
    <name evidence="2" type="ORF">UU50_C0001G0046</name>
</gene>
<dbReference type="Pfam" id="PF14023">
    <property type="entry name" value="Bestrophin-like"/>
    <property type="match status" value="1"/>
</dbReference>
<sequence length="278" mass="32071">MFKYLLVSYFVLTALVCNVQPIENTEVVTIVISITTFIFAIILGFSMAERHSRFSSLKQIFSSIDGLILNSYYASGALGKKVQEQYKKLLDQFLMRQFDYKVDDFDHLSDDIRGMQEFFWKLPNKNARQNLIIDHALMSLEKVSEYERNVKYNILNRMAVYEWASLIILALISLYCLVALNDGSWIMVIFIPILGTSIILLLLVLLMLDKLSWKHGQWMVLPVLDIFKKLNLTPYIVDDMLVSGNITRKSLKGMKVRVASFPKSYPNLTGKKVKIVKF</sequence>
<feature type="transmembrane region" description="Helical" evidence="1">
    <location>
        <begin position="186"/>
        <end position="208"/>
    </location>
</feature>
<organism evidence="2 3">
    <name type="scientific">Candidatus Uhrbacteria bacterium GW2011_GWC1_41_20</name>
    <dbReference type="NCBI Taxonomy" id="1618983"/>
    <lineage>
        <taxon>Bacteria</taxon>
        <taxon>Candidatus Uhriibacteriota</taxon>
    </lineage>
</organism>
<feature type="transmembrane region" description="Helical" evidence="1">
    <location>
        <begin position="29"/>
        <end position="48"/>
    </location>
</feature>
<keyword evidence="1" id="KW-1133">Transmembrane helix</keyword>
<dbReference type="InterPro" id="IPR025333">
    <property type="entry name" value="DUF4239"/>
</dbReference>
<evidence type="ECO:0000313" key="3">
    <source>
        <dbReference type="Proteomes" id="UP000033930"/>
    </source>
</evidence>
<evidence type="ECO:0000313" key="2">
    <source>
        <dbReference type="EMBL" id="KKR99987.1"/>
    </source>
</evidence>
<name>A0A0G0YI16_9BACT</name>
<dbReference type="EMBL" id="LCAW01000001">
    <property type="protein sequence ID" value="KKR99987.1"/>
    <property type="molecule type" value="Genomic_DNA"/>
</dbReference>